<keyword evidence="4 7" id="KW-0418">Kinase</keyword>
<keyword evidence="7" id="KW-0479">Metal-binding</keyword>
<keyword evidence="7" id="KW-0460">Magnesium</keyword>
<proteinExistence type="inferred from homology"/>
<comment type="cofactor">
    <cofactor evidence="7">
        <name>Mg(2+)</name>
        <dbReference type="ChEBI" id="CHEBI:18420"/>
    </cofactor>
    <text evidence="7">Binds 1 Mg(2+) ion per subunit.</text>
</comment>
<dbReference type="InterPro" id="IPR000623">
    <property type="entry name" value="Shikimate_kinase/TSH1"/>
</dbReference>
<evidence type="ECO:0000256" key="6">
    <source>
        <dbReference type="ARBA" id="ARBA00023141"/>
    </source>
</evidence>
<keyword evidence="7" id="KW-0963">Cytoplasm</keyword>
<evidence type="ECO:0000256" key="7">
    <source>
        <dbReference type="HAMAP-Rule" id="MF_00109"/>
    </source>
</evidence>
<keyword evidence="3 7" id="KW-0547">Nucleotide-binding</keyword>
<keyword evidence="1 7" id="KW-0028">Amino-acid biosynthesis</keyword>
<comment type="similarity">
    <text evidence="7">Belongs to the shikimate kinase family.</text>
</comment>
<comment type="subunit">
    <text evidence="7">Monomer.</text>
</comment>
<evidence type="ECO:0000313" key="9">
    <source>
        <dbReference type="Proteomes" id="UP001500622"/>
    </source>
</evidence>
<dbReference type="EC" id="2.7.1.71" evidence="7"/>
<dbReference type="PRINTS" id="PR01100">
    <property type="entry name" value="SHIKIMTKNASE"/>
</dbReference>
<reference evidence="9" key="1">
    <citation type="journal article" date="2019" name="Int. J. Syst. Evol. Microbiol.">
        <title>The Global Catalogue of Microorganisms (GCM) 10K type strain sequencing project: providing services to taxonomists for standard genome sequencing and annotation.</title>
        <authorList>
            <consortium name="The Broad Institute Genomics Platform"/>
            <consortium name="The Broad Institute Genome Sequencing Center for Infectious Disease"/>
            <person name="Wu L."/>
            <person name="Ma J."/>
        </authorList>
    </citation>
    <scope>NUCLEOTIDE SEQUENCE [LARGE SCALE GENOMIC DNA]</scope>
    <source>
        <strain evidence="9">JCM 17810</strain>
    </source>
</reference>
<evidence type="ECO:0000256" key="3">
    <source>
        <dbReference type="ARBA" id="ARBA00022741"/>
    </source>
</evidence>
<feature type="binding site" evidence="7">
    <location>
        <begin position="21"/>
        <end position="26"/>
    </location>
    <ligand>
        <name>ATP</name>
        <dbReference type="ChEBI" id="CHEBI:30616"/>
    </ligand>
</feature>
<dbReference type="GO" id="GO:0016301">
    <property type="term" value="F:kinase activity"/>
    <property type="evidence" value="ECO:0007669"/>
    <property type="project" value="UniProtKB-KW"/>
</dbReference>
<evidence type="ECO:0000256" key="2">
    <source>
        <dbReference type="ARBA" id="ARBA00022679"/>
    </source>
</evidence>
<sequence>MSGADAAHDRAPVLVLVGPPGAGKSTVGRRAAERLGVGFVDTDELMAEQAGVPIGELIVDLGEEEFRAREAEAVAGVLASGAGAGAGEVVALGSGAVPAATADLERCTAAGTVVVFLDVSLSAGVPRVGLNAPRSVALGSARGQFAAMARERRPGYTAVATHTVDTSERDVDEVVDAVLALLDPGLSSHKA</sequence>
<keyword evidence="6 7" id="KW-0057">Aromatic amino acid biosynthesis</keyword>
<dbReference type="InterPro" id="IPR027417">
    <property type="entry name" value="P-loop_NTPase"/>
</dbReference>
<keyword evidence="9" id="KW-1185">Reference proteome</keyword>
<feature type="binding site" evidence="7">
    <location>
        <position position="169"/>
    </location>
    <ligand>
        <name>ATP</name>
        <dbReference type="ChEBI" id="CHEBI:30616"/>
    </ligand>
</feature>
<comment type="caution">
    <text evidence="8">The sequence shown here is derived from an EMBL/GenBank/DDBJ whole genome shotgun (WGS) entry which is preliminary data.</text>
</comment>
<comment type="caution">
    <text evidence="7">Lacks conserved residue(s) required for the propagation of feature annotation.</text>
</comment>
<feature type="binding site" evidence="7">
    <location>
        <position position="152"/>
    </location>
    <ligand>
        <name>substrate</name>
    </ligand>
</feature>
<evidence type="ECO:0000313" key="8">
    <source>
        <dbReference type="EMBL" id="GAA4424371.1"/>
    </source>
</evidence>
<evidence type="ECO:0000256" key="1">
    <source>
        <dbReference type="ARBA" id="ARBA00022605"/>
    </source>
</evidence>
<comment type="subcellular location">
    <subcellularLocation>
        <location evidence="7">Cytoplasm</location>
    </subcellularLocation>
</comment>
<name>A0ABP8L7N0_9MICO</name>
<dbReference type="InterPro" id="IPR031322">
    <property type="entry name" value="Shikimate/glucono_kinase"/>
</dbReference>
<keyword evidence="2 7" id="KW-0808">Transferase</keyword>
<comment type="function">
    <text evidence="7">Catalyzes the specific phosphorylation of the 3-hydroxyl group of shikimic acid using ATP as a cosubstrate.</text>
</comment>
<dbReference type="Pfam" id="PF01202">
    <property type="entry name" value="SKI"/>
    <property type="match status" value="1"/>
</dbReference>
<dbReference type="HAMAP" id="MF_00109">
    <property type="entry name" value="Shikimate_kinase"/>
    <property type="match status" value="1"/>
</dbReference>
<feature type="binding site" evidence="7">
    <location>
        <position position="25"/>
    </location>
    <ligand>
        <name>Mg(2+)</name>
        <dbReference type="ChEBI" id="CHEBI:18420"/>
    </ligand>
</feature>
<accession>A0ABP8L7N0</accession>
<gene>
    <name evidence="7 8" type="primary">aroK</name>
    <name evidence="8" type="ORF">GCM10023169_20960</name>
</gene>
<dbReference type="SUPFAM" id="SSF52540">
    <property type="entry name" value="P-loop containing nucleoside triphosphate hydrolases"/>
    <property type="match status" value="1"/>
</dbReference>
<keyword evidence="5 7" id="KW-0067">ATP-binding</keyword>
<organism evidence="8 9">
    <name type="scientific">Georgenia halophila</name>
    <dbReference type="NCBI Taxonomy" id="620889"/>
    <lineage>
        <taxon>Bacteria</taxon>
        <taxon>Bacillati</taxon>
        <taxon>Actinomycetota</taxon>
        <taxon>Actinomycetes</taxon>
        <taxon>Micrococcales</taxon>
        <taxon>Bogoriellaceae</taxon>
        <taxon>Georgenia</taxon>
    </lineage>
</organism>
<protein>
    <recommendedName>
        <fullName evidence="7">Shikimate kinase</fullName>
        <shortName evidence="7">SK</shortName>
        <ecNumber evidence="7">2.7.1.71</ecNumber>
    </recommendedName>
</protein>
<feature type="binding site" evidence="7">
    <location>
        <position position="43"/>
    </location>
    <ligand>
        <name>substrate</name>
    </ligand>
</feature>
<dbReference type="Gene3D" id="3.40.50.300">
    <property type="entry name" value="P-loop containing nucleotide triphosphate hydrolases"/>
    <property type="match status" value="1"/>
</dbReference>
<dbReference type="PANTHER" id="PTHR21087">
    <property type="entry name" value="SHIKIMATE KINASE"/>
    <property type="match status" value="1"/>
</dbReference>
<evidence type="ECO:0000256" key="4">
    <source>
        <dbReference type="ARBA" id="ARBA00022777"/>
    </source>
</evidence>
<feature type="binding site" evidence="7">
    <location>
        <position position="67"/>
    </location>
    <ligand>
        <name>substrate</name>
    </ligand>
</feature>
<dbReference type="RefSeq" id="WP_345216211.1">
    <property type="nucleotide sequence ID" value="NZ_BAABGN010000009.1"/>
</dbReference>
<evidence type="ECO:0000256" key="5">
    <source>
        <dbReference type="ARBA" id="ARBA00022840"/>
    </source>
</evidence>
<comment type="pathway">
    <text evidence="7">Metabolic intermediate biosynthesis; chorismate biosynthesis; chorismate from D-erythrose 4-phosphate and phosphoenolpyruvate: step 5/7.</text>
</comment>
<dbReference type="EMBL" id="BAABGN010000009">
    <property type="protein sequence ID" value="GAA4424371.1"/>
    <property type="molecule type" value="Genomic_DNA"/>
</dbReference>
<dbReference type="PANTHER" id="PTHR21087:SF16">
    <property type="entry name" value="SHIKIMATE KINASE 1, CHLOROPLASTIC"/>
    <property type="match status" value="1"/>
</dbReference>
<comment type="catalytic activity">
    <reaction evidence="7">
        <text>shikimate + ATP = 3-phosphoshikimate + ADP + H(+)</text>
        <dbReference type="Rhea" id="RHEA:13121"/>
        <dbReference type="ChEBI" id="CHEBI:15378"/>
        <dbReference type="ChEBI" id="CHEBI:30616"/>
        <dbReference type="ChEBI" id="CHEBI:36208"/>
        <dbReference type="ChEBI" id="CHEBI:145989"/>
        <dbReference type="ChEBI" id="CHEBI:456216"/>
        <dbReference type="EC" id="2.7.1.71"/>
    </reaction>
</comment>
<dbReference type="Proteomes" id="UP001500622">
    <property type="component" value="Unassembled WGS sequence"/>
</dbReference>